<dbReference type="EMBL" id="MU007015">
    <property type="protein sequence ID" value="KAF2434761.1"/>
    <property type="molecule type" value="Genomic_DNA"/>
</dbReference>
<evidence type="ECO:0008006" key="3">
    <source>
        <dbReference type="Google" id="ProtNLM"/>
    </source>
</evidence>
<dbReference type="AlphaFoldDB" id="A0A9P4NZT5"/>
<evidence type="ECO:0000313" key="1">
    <source>
        <dbReference type="EMBL" id="KAF2434761.1"/>
    </source>
</evidence>
<dbReference type="Proteomes" id="UP000800235">
    <property type="component" value="Unassembled WGS sequence"/>
</dbReference>
<protein>
    <recommendedName>
        <fullName evidence="3">Myb-like domain-containing protein</fullName>
    </recommendedName>
</protein>
<proteinExistence type="predicted"/>
<comment type="caution">
    <text evidence="1">The sequence shown here is derived from an EMBL/GenBank/DDBJ whole genome shotgun (WGS) entry which is preliminary data.</text>
</comment>
<evidence type="ECO:0000313" key="2">
    <source>
        <dbReference type="Proteomes" id="UP000800235"/>
    </source>
</evidence>
<accession>A0A9P4NZT5</accession>
<reference evidence="1" key="1">
    <citation type="journal article" date="2020" name="Stud. Mycol.">
        <title>101 Dothideomycetes genomes: a test case for predicting lifestyles and emergence of pathogens.</title>
        <authorList>
            <person name="Haridas S."/>
            <person name="Albert R."/>
            <person name="Binder M."/>
            <person name="Bloem J."/>
            <person name="Labutti K."/>
            <person name="Salamov A."/>
            <person name="Andreopoulos B."/>
            <person name="Baker S."/>
            <person name="Barry K."/>
            <person name="Bills G."/>
            <person name="Bluhm B."/>
            <person name="Cannon C."/>
            <person name="Castanera R."/>
            <person name="Culley D."/>
            <person name="Daum C."/>
            <person name="Ezra D."/>
            <person name="Gonzalez J."/>
            <person name="Henrissat B."/>
            <person name="Kuo A."/>
            <person name="Liang C."/>
            <person name="Lipzen A."/>
            <person name="Lutzoni F."/>
            <person name="Magnuson J."/>
            <person name="Mondo S."/>
            <person name="Nolan M."/>
            <person name="Ohm R."/>
            <person name="Pangilinan J."/>
            <person name="Park H.-J."/>
            <person name="Ramirez L."/>
            <person name="Alfaro M."/>
            <person name="Sun H."/>
            <person name="Tritt A."/>
            <person name="Yoshinaga Y."/>
            <person name="Zwiers L.-H."/>
            <person name="Turgeon B."/>
            <person name="Goodwin S."/>
            <person name="Spatafora J."/>
            <person name="Crous P."/>
            <person name="Grigoriev I."/>
        </authorList>
    </citation>
    <scope>NUCLEOTIDE SEQUENCE</scope>
    <source>
        <strain evidence="1">CBS 130266</strain>
    </source>
</reference>
<organism evidence="1 2">
    <name type="scientific">Tothia fuscella</name>
    <dbReference type="NCBI Taxonomy" id="1048955"/>
    <lineage>
        <taxon>Eukaryota</taxon>
        <taxon>Fungi</taxon>
        <taxon>Dikarya</taxon>
        <taxon>Ascomycota</taxon>
        <taxon>Pezizomycotina</taxon>
        <taxon>Dothideomycetes</taxon>
        <taxon>Pleosporomycetidae</taxon>
        <taxon>Venturiales</taxon>
        <taxon>Cylindrosympodiaceae</taxon>
        <taxon>Tothia</taxon>
    </lineage>
</organism>
<sequence>MRRSSPPSPNIEMNEEDQFLLRLKDDEGLTWKEIATRFQDEMGKSFQVPALQMRLKRLRERMRVWNEVDIHALRLAHEYWMNAKFDIIASKMNDYGSNERWSSKQCARKWQELCWTPDIYSHPMLRTPTFSTSYTVSNTRP</sequence>
<dbReference type="OrthoDB" id="5421421at2759"/>
<keyword evidence="2" id="KW-1185">Reference proteome</keyword>
<gene>
    <name evidence="1" type="ORF">EJ08DRAFT_581297</name>
</gene>
<name>A0A9P4NZT5_9PEZI</name>